<sequence>MPLQQTTPPSVRQHKMASSAQPAQLPPASTRQSNFEQAVAYALHLWPALTLSVQNNWGGPDSADKRDWFAGAVVELFPEFTDAPPSQAAAKSNAAEEPDMEDVETVLLQVMIDEFEVNVDDDSGAEIAGHIVKARAQCAIGQFDERFTNLKGKKVDQLFKKAEDADQDTDWESDDDDDDDDDVDMDDAPAVASAPKEKPEPQVDEDGFTMVTKKKR</sequence>
<evidence type="ECO:0000313" key="1">
    <source>
        <dbReference type="EMBL" id="KAL3956438.1"/>
    </source>
</evidence>
<comment type="caution">
    <text evidence="1">The sequence shown here is derived from an EMBL/GenBank/DDBJ whole genome shotgun (WGS) entry which is preliminary data.</text>
</comment>
<dbReference type="EMBL" id="JBGNUJ010000008">
    <property type="protein sequence ID" value="KAL3956438.1"/>
    <property type="molecule type" value="Genomic_DNA"/>
</dbReference>
<proteinExistence type="predicted"/>
<keyword evidence="2" id="KW-1185">Reference proteome</keyword>
<organism evidence="1 2">
    <name type="scientific">Purpureocillium lilacinum</name>
    <name type="common">Paecilomyces lilacinus</name>
    <dbReference type="NCBI Taxonomy" id="33203"/>
    <lineage>
        <taxon>Eukaryota</taxon>
        <taxon>Fungi</taxon>
        <taxon>Dikarya</taxon>
        <taxon>Ascomycota</taxon>
        <taxon>Pezizomycotina</taxon>
        <taxon>Sordariomycetes</taxon>
        <taxon>Hypocreomycetidae</taxon>
        <taxon>Hypocreales</taxon>
        <taxon>Ophiocordycipitaceae</taxon>
        <taxon>Purpureocillium</taxon>
    </lineage>
</organism>
<evidence type="ECO:0000313" key="2">
    <source>
        <dbReference type="Proteomes" id="UP001638806"/>
    </source>
</evidence>
<accession>A0ACC4DMB7</accession>
<reference evidence="1" key="1">
    <citation type="submission" date="2024-12" db="EMBL/GenBank/DDBJ databases">
        <title>Comparative genomics and development of molecular markers within Purpureocillium lilacinum and among Purpureocillium species.</title>
        <authorList>
            <person name="Yeh Z.-Y."/>
            <person name="Ni N.-T."/>
            <person name="Lo P.-H."/>
            <person name="Mushyakhwo K."/>
            <person name="Lin C.-F."/>
            <person name="Nai Y.-S."/>
        </authorList>
    </citation>
    <scope>NUCLEOTIDE SEQUENCE</scope>
    <source>
        <strain evidence="1">NCHU-NPUST-175</strain>
    </source>
</reference>
<dbReference type="Proteomes" id="UP001638806">
    <property type="component" value="Unassembled WGS sequence"/>
</dbReference>
<protein>
    <submittedName>
        <fullName evidence="1">Uncharacterized protein</fullName>
    </submittedName>
</protein>
<gene>
    <name evidence="1" type="ORF">ACCO45_009284</name>
</gene>
<name>A0ACC4DMB7_PURLI</name>